<evidence type="ECO:0000259" key="9">
    <source>
        <dbReference type="PROSITE" id="PS51194"/>
    </source>
</evidence>
<feature type="compositionally biased region" description="Low complexity" evidence="7">
    <location>
        <begin position="1602"/>
        <end position="1617"/>
    </location>
</feature>
<dbReference type="PANTHER" id="PTHR28208">
    <property type="entry name" value="PHOSPHATIDATE PHOSPHATASE APP1"/>
    <property type="match status" value="1"/>
</dbReference>
<keyword evidence="2" id="KW-0378">Hydrolase</keyword>
<feature type="region of interest" description="Disordered" evidence="7">
    <location>
        <begin position="728"/>
        <end position="831"/>
    </location>
</feature>
<dbReference type="GeneID" id="89942649"/>
<feature type="domain" description="Helicase ATP-binding" evidence="8">
    <location>
        <begin position="327"/>
        <end position="501"/>
    </location>
</feature>
<dbReference type="Pfam" id="PF09949">
    <property type="entry name" value="APP1_cat"/>
    <property type="match status" value="1"/>
</dbReference>
<dbReference type="InterPro" id="IPR000629">
    <property type="entry name" value="RNA-helicase_DEAD-box_CS"/>
</dbReference>
<evidence type="ECO:0000313" key="12">
    <source>
        <dbReference type="Proteomes" id="UP001302812"/>
    </source>
</evidence>
<feature type="compositionally biased region" description="Basic and acidic residues" evidence="7">
    <location>
        <begin position="728"/>
        <end position="747"/>
    </location>
</feature>
<feature type="compositionally biased region" description="Polar residues" evidence="7">
    <location>
        <begin position="1676"/>
        <end position="1691"/>
    </location>
</feature>
<feature type="short sequence motif" description="Q motif" evidence="5">
    <location>
        <begin position="296"/>
        <end position="324"/>
    </location>
</feature>
<evidence type="ECO:0000256" key="5">
    <source>
        <dbReference type="PROSITE-ProRule" id="PRU00552"/>
    </source>
</evidence>
<dbReference type="SUPFAM" id="SSF52540">
    <property type="entry name" value="P-loop containing nucleoside triphosphate hydrolases"/>
    <property type="match status" value="2"/>
</dbReference>
<keyword evidence="1" id="KW-0547">Nucleotide-binding</keyword>
<feature type="compositionally biased region" description="Acidic residues" evidence="7">
    <location>
        <begin position="72"/>
        <end position="81"/>
    </location>
</feature>
<feature type="compositionally biased region" description="Basic and acidic residues" evidence="7">
    <location>
        <begin position="144"/>
        <end position="154"/>
    </location>
</feature>
<evidence type="ECO:0000256" key="3">
    <source>
        <dbReference type="ARBA" id="ARBA00022806"/>
    </source>
</evidence>
<feature type="domain" description="Helicase C-terminal" evidence="9">
    <location>
        <begin position="531"/>
        <end position="710"/>
    </location>
</feature>
<organism evidence="11 12">
    <name type="scientific">Canariomyces notabilis</name>
    <dbReference type="NCBI Taxonomy" id="2074819"/>
    <lineage>
        <taxon>Eukaryota</taxon>
        <taxon>Fungi</taxon>
        <taxon>Dikarya</taxon>
        <taxon>Ascomycota</taxon>
        <taxon>Pezizomycotina</taxon>
        <taxon>Sordariomycetes</taxon>
        <taxon>Sordariomycetidae</taxon>
        <taxon>Sordariales</taxon>
        <taxon>Chaetomiaceae</taxon>
        <taxon>Canariomyces</taxon>
    </lineage>
</organism>
<dbReference type="PROSITE" id="PS51192">
    <property type="entry name" value="HELICASE_ATP_BIND_1"/>
    <property type="match status" value="1"/>
</dbReference>
<dbReference type="InterPro" id="IPR011545">
    <property type="entry name" value="DEAD/DEAH_box_helicase_dom"/>
</dbReference>
<dbReference type="GO" id="GO:0005524">
    <property type="term" value="F:ATP binding"/>
    <property type="evidence" value="ECO:0007669"/>
    <property type="project" value="UniProtKB-KW"/>
</dbReference>
<feature type="region of interest" description="Disordered" evidence="7">
    <location>
        <begin position="954"/>
        <end position="986"/>
    </location>
</feature>
<keyword evidence="4" id="KW-0067">ATP-binding</keyword>
<feature type="region of interest" description="Disordered" evidence="7">
    <location>
        <begin position="1512"/>
        <end position="1719"/>
    </location>
</feature>
<dbReference type="InterPro" id="IPR027417">
    <property type="entry name" value="P-loop_NTPase"/>
</dbReference>
<evidence type="ECO:0000256" key="4">
    <source>
        <dbReference type="ARBA" id="ARBA00022840"/>
    </source>
</evidence>
<dbReference type="PROSITE" id="PS00039">
    <property type="entry name" value="DEAD_ATP_HELICASE"/>
    <property type="match status" value="1"/>
</dbReference>
<proteinExistence type="predicted"/>
<feature type="compositionally biased region" description="Polar residues" evidence="7">
    <location>
        <begin position="1514"/>
        <end position="1529"/>
    </location>
</feature>
<feature type="compositionally biased region" description="Acidic residues" evidence="7">
    <location>
        <begin position="25"/>
        <end position="38"/>
    </location>
</feature>
<evidence type="ECO:0000313" key="11">
    <source>
        <dbReference type="EMBL" id="KAK4114381.1"/>
    </source>
</evidence>
<dbReference type="InterPro" id="IPR001650">
    <property type="entry name" value="Helicase_C-like"/>
</dbReference>
<evidence type="ECO:0000259" key="10">
    <source>
        <dbReference type="PROSITE" id="PS51195"/>
    </source>
</evidence>
<dbReference type="SMART" id="SM00490">
    <property type="entry name" value="HELICc"/>
    <property type="match status" value="1"/>
</dbReference>
<gene>
    <name evidence="11" type="ORF">N656DRAFT_828127</name>
</gene>
<reference evidence="11" key="2">
    <citation type="submission" date="2023-05" db="EMBL/GenBank/DDBJ databases">
        <authorList>
            <consortium name="Lawrence Berkeley National Laboratory"/>
            <person name="Steindorff A."/>
            <person name="Hensen N."/>
            <person name="Bonometti L."/>
            <person name="Westerberg I."/>
            <person name="Brannstrom I.O."/>
            <person name="Guillou S."/>
            <person name="Cros-Aarteil S."/>
            <person name="Calhoun S."/>
            <person name="Haridas S."/>
            <person name="Kuo A."/>
            <person name="Mondo S."/>
            <person name="Pangilinan J."/>
            <person name="Riley R."/>
            <person name="Labutti K."/>
            <person name="Andreopoulos B."/>
            <person name="Lipzen A."/>
            <person name="Chen C."/>
            <person name="Yanf M."/>
            <person name="Daum C."/>
            <person name="Ng V."/>
            <person name="Clum A."/>
            <person name="Ohm R."/>
            <person name="Martin F."/>
            <person name="Silar P."/>
            <person name="Natvig D."/>
            <person name="Lalanne C."/>
            <person name="Gautier V."/>
            <person name="Ament-Velasquez S.L."/>
            <person name="Kruys A."/>
            <person name="Hutchinson M.I."/>
            <person name="Powell A.J."/>
            <person name="Barry K."/>
            <person name="Miller A.N."/>
            <person name="Grigoriev I.V."/>
            <person name="Debuchy R."/>
            <person name="Gladieux P."/>
            <person name="Thoren M.H."/>
            <person name="Johannesson H."/>
        </authorList>
    </citation>
    <scope>NUCLEOTIDE SEQUENCE</scope>
    <source>
        <strain evidence="11">CBS 508.74</strain>
    </source>
</reference>
<protein>
    <recommendedName>
        <fullName evidence="13">ATP-dependent RNA helicase</fullName>
    </recommendedName>
</protein>
<comment type="caution">
    <text evidence="11">The sequence shown here is derived from an EMBL/GenBank/DDBJ whole genome shotgun (WGS) entry which is preliminary data.</text>
</comment>
<evidence type="ECO:0008006" key="13">
    <source>
        <dbReference type="Google" id="ProtNLM"/>
    </source>
</evidence>
<feature type="compositionally biased region" description="Acidic residues" evidence="7">
    <location>
        <begin position="90"/>
        <end position="101"/>
    </location>
</feature>
<dbReference type="InterPro" id="IPR014014">
    <property type="entry name" value="RNA_helicase_DEAD_Q_motif"/>
</dbReference>
<feature type="compositionally biased region" description="Acidic residues" evidence="7">
    <location>
        <begin position="166"/>
        <end position="193"/>
    </location>
</feature>
<sequence length="1801" mass="198320">MAPSHKRKADLDDDDDDFIRTISDNDADIPDEEEEVLEDIPANKKTNNNKKKTKTSGGKKKSKQQQQASANEDGDCAEDDGLTGIWGQKDEDDGAMDSEFEFALENGADGVVDEEFAGWGFEGAKKGVSSENRKVGVDLDEIIRRRRERKEGKGKGMAKGKGGKDEGEEEEGEEEEEEVDGDMDIDLDLEDDREGLLAEDGFGMGVGSDVEEEDGDGDEEMVDRDEDEDEGGGEGNGEEEGDDDDSVATPVEHPDDVEESEDEEDEEEDAEEAAKRKDFFAAPDEFQKPGKKGQLSTFQGMSLSRPILRGLTSVGFTKPTPIQEKTIPIALMGKDVVGGAVTGSGKTAAFVVPILERLLYRPKKVPTTRVVILTPTRELAIQCHAVATKLASHTDIKFCLAVGGLSLKVQEAELRLRPDVVIATPGRFIDHMRNSASFAVETVEILVLDEADRMLEDGFADELNEILTTLPKSRQTMLFSATMTSSVDKLIRVGLNKPARIMVDSQKKTAGTLTQEFVRLRPGREEKRMGYLVHICKTLYTERVIVFFRQKKVAHRTRIIFGLLGMSCAELHGSMNQAQRIASVEAFRDGKVKYLLATDLASRGLDIKGIDTVINYEAPQTLDIYVHRVGRTARAGRSGVAITLAAEPDRKVVKAAVKAGKAQGSKIISRVIEPAEADKWQARVDEMEDEIEEIMQEEKEEKQLAQMEMQVKKGENLIKHEEEIHSRPKRTWFETEKDKKKAKEAGRAELNGVREQMKKKGAGKLSNKDKKKLDSKAERSEGKSWKKGRAERSGKGAVLNLKKVRKPKPKGPAGRKGFKGKKFKPATTTTLAPFKRLLRSSPLPRPLQQHPHLHPHPHHRPSLLRYLFPRTVRDLYRERLLRFRLETLPRYKHRLQSRIYRFIVERQRKRREQTRLVDLVRSHGRRLLLGTSGTGKAALGRVAKGNAGVTAAVKAKDSSSSSTLSVATDRGAGAGARRKMQRGEEESAYGYGATRYGYGYGYGSGGSESPPLPGGRERGARRKRLAAMAGSVYRAGVAAATELKEQYNNTRTRGAVLDMSDAQFSIPGAFPQVSIVTKGEEQMVLFPTYAKRHVREFGNPGRFPPGQHSFHAANAAQMGVSEEQYWKQEWARVEDEKAVADVDVRGWIYMPSKGPMTRRNRMLIGLARRLSGIPTPNTQPGPEFSPHEDHQKMKEEQRIAREAREIERRGQGEEEVAERGGYSEFPSGPEAAAGFDPVGKTHAPVSPPPSPTLSARTPTMQQQSDLTDAELAVANANLMARIGPFMTTPLVQIPVTMFFYNDEQSRSHTVMTDDSGHFITRIALEFVPTHVRVLANEDLSATKPIEIIEDRGVSLISDIDDTVKRSNISLGAREIFRNTFVRELADLTIEGVREWYGRMHDLGVKIHYCSNSPWQLFPVLATFFHTAGLPHGSIHLKQYSGMLQGIFEPVAERKKGTLEAILRDFPERKFLLVGDSGEADLEVYTELVVANPGRILAVFIRDVTTPDQAGFFDSSFTMGTPRSNTVSSRTKPEDQSTRDEPKSKPQLPPRAPAPPPASTGPIMGTLIDFSDEPAQISPGEMPANEVKPENPVRKAPPPRPAKPAALRSASSDASSGSQKQRPSPALNPRLEDLSMADDSLRPLQRAQTQSSVASSNSARPAPPPPPPPRRGGTPLLAQQQQQSRGDSNPNPDVTEMDASLPPASGSSGSFPVQAAAAASAMSETAAGAASYGPAGTAAVNKKVDLWLRRLARAHEILDAHGVKLYTWRRGDEVTAEAEGIVREALGRIEVDGRERGDRKGL</sequence>
<evidence type="ECO:0000256" key="7">
    <source>
        <dbReference type="SAM" id="MobiDB-lite"/>
    </source>
</evidence>
<dbReference type="InterPro" id="IPR019236">
    <property type="entry name" value="APP1_cat"/>
</dbReference>
<feature type="compositionally biased region" description="Pro residues" evidence="7">
    <location>
        <begin position="1660"/>
        <end position="1669"/>
    </location>
</feature>
<feature type="compositionally biased region" description="Basic and acidic residues" evidence="7">
    <location>
        <begin position="766"/>
        <end position="794"/>
    </location>
</feature>
<evidence type="ECO:0000256" key="6">
    <source>
        <dbReference type="SAM" id="Coils"/>
    </source>
</evidence>
<dbReference type="PROSITE" id="PS51195">
    <property type="entry name" value="Q_MOTIF"/>
    <property type="match status" value="1"/>
</dbReference>
<feature type="compositionally biased region" description="Low complexity" evidence="7">
    <location>
        <begin position="954"/>
        <end position="971"/>
    </location>
</feature>
<dbReference type="InterPro" id="IPR052935">
    <property type="entry name" value="Mg2+_PAP"/>
</dbReference>
<dbReference type="Pfam" id="PF00271">
    <property type="entry name" value="Helicase_C"/>
    <property type="match status" value="1"/>
</dbReference>
<feature type="region of interest" description="Disordered" evidence="7">
    <location>
        <begin position="1"/>
        <end position="101"/>
    </location>
</feature>
<name>A0AAN6YUD7_9PEZI</name>
<keyword evidence="12" id="KW-1185">Reference proteome</keyword>
<dbReference type="PROSITE" id="PS51194">
    <property type="entry name" value="HELICASE_CTER"/>
    <property type="match status" value="1"/>
</dbReference>
<evidence type="ECO:0000259" key="8">
    <source>
        <dbReference type="PROSITE" id="PS51192"/>
    </source>
</evidence>
<dbReference type="GO" id="GO:0003676">
    <property type="term" value="F:nucleic acid binding"/>
    <property type="evidence" value="ECO:0007669"/>
    <property type="project" value="InterPro"/>
</dbReference>
<feature type="compositionally biased region" description="Pro residues" evidence="7">
    <location>
        <begin position="1546"/>
        <end position="1558"/>
    </location>
</feature>
<reference evidence="11" key="1">
    <citation type="journal article" date="2023" name="Mol. Phylogenet. Evol.">
        <title>Genome-scale phylogeny and comparative genomics of the fungal order Sordariales.</title>
        <authorList>
            <person name="Hensen N."/>
            <person name="Bonometti L."/>
            <person name="Westerberg I."/>
            <person name="Brannstrom I.O."/>
            <person name="Guillou S."/>
            <person name="Cros-Aarteil S."/>
            <person name="Calhoun S."/>
            <person name="Haridas S."/>
            <person name="Kuo A."/>
            <person name="Mondo S."/>
            <person name="Pangilinan J."/>
            <person name="Riley R."/>
            <person name="LaButti K."/>
            <person name="Andreopoulos B."/>
            <person name="Lipzen A."/>
            <person name="Chen C."/>
            <person name="Yan M."/>
            <person name="Daum C."/>
            <person name="Ng V."/>
            <person name="Clum A."/>
            <person name="Steindorff A."/>
            <person name="Ohm R.A."/>
            <person name="Martin F."/>
            <person name="Silar P."/>
            <person name="Natvig D.O."/>
            <person name="Lalanne C."/>
            <person name="Gautier V."/>
            <person name="Ament-Velasquez S.L."/>
            <person name="Kruys A."/>
            <person name="Hutchinson M.I."/>
            <person name="Powell A.J."/>
            <person name="Barry K."/>
            <person name="Miller A.N."/>
            <person name="Grigoriev I.V."/>
            <person name="Debuchy R."/>
            <person name="Gladieux P."/>
            <person name="Hiltunen Thoren M."/>
            <person name="Johannesson H."/>
        </authorList>
    </citation>
    <scope>NUCLEOTIDE SEQUENCE</scope>
    <source>
        <strain evidence="11">CBS 508.74</strain>
    </source>
</reference>
<evidence type="ECO:0000256" key="1">
    <source>
        <dbReference type="ARBA" id="ARBA00022741"/>
    </source>
</evidence>
<feature type="region of interest" description="Disordered" evidence="7">
    <location>
        <begin position="1171"/>
        <end position="1191"/>
    </location>
</feature>
<dbReference type="Proteomes" id="UP001302812">
    <property type="component" value="Unassembled WGS sequence"/>
</dbReference>
<evidence type="ECO:0000256" key="2">
    <source>
        <dbReference type="ARBA" id="ARBA00022801"/>
    </source>
</evidence>
<dbReference type="RefSeq" id="XP_064671951.1">
    <property type="nucleotide sequence ID" value="XM_064818523.1"/>
</dbReference>
<keyword evidence="6" id="KW-0175">Coiled coil</keyword>
<dbReference type="CDD" id="cd17947">
    <property type="entry name" value="DEADc_DDX27"/>
    <property type="match status" value="1"/>
</dbReference>
<feature type="compositionally biased region" description="Acidic residues" evidence="7">
    <location>
        <begin position="255"/>
        <end position="271"/>
    </location>
</feature>
<dbReference type="GO" id="GO:0003724">
    <property type="term" value="F:RNA helicase activity"/>
    <property type="evidence" value="ECO:0007669"/>
    <property type="project" value="InterPro"/>
</dbReference>
<dbReference type="GO" id="GO:0030479">
    <property type="term" value="C:actin cortical patch"/>
    <property type="evidence" value="ECO:0007669"/>
    <property type="project" value="TreeGrafter"/>
</dbReference>
<dbReference type="EMBL" id="MU853337">
    <property type="protein sequence ID" value="KAK4114381.1"/>
    <property type="molecule type" value="Genomic_DNA"/>
</dbReference>
<feature type="region of interest" description="Disordered" evidence="7">
    <location>
        <begin position="1206"/>
        <end position="1257"/>
    </location>
</feature>
<dbReference type="PANTHER" id="PTHR28208:SF3">
    <property type="entry name" value="PHOSPHATIDATE PHOSPHATASE APP1"/>
    <property type="match status" value="1"/>
</dbReference>
<dbReference type="Pfam" id="PF00270">
    <property type="entry name" value="DEAD"/>
    <property type="match status" value="1"/>
</dbReference>
<dbReference type="InterPro" id="IPR014001">
    <property type="entry name" value="Helicase_ATP-bd"/>
</dbReference>
<accession>A0AAN6YUD7</accession>
<feature type="region of interest" description="Disordered" evidence="7">
    <location>
        <begin position="144"/>
        <end position="273"/>
    </location>
</feature>
<feature type="compositionally biased region" description="Basic and acidic residues" evidence="7">
    <location>
        <begin position="1530"/>
        <end position="1543"/>
    </location>
</feature>
<feature type="domain" description="DEAD-box RNA helicase Q" evidence="10">
    <location>
        <begin position="296"/>
        <end position="324"/>
    </location>
</feature>
<dbReference type="SMART" id="SM00487">
    <property type="entry name" value="DEXDc"/>
    <property type="match status" value="1"/>
</dbReference>
<feature type="compositionally biased region" description="Acidic residues" evidence="7">
    <location>
        <begin position="209"/>
        <end position="246"/>
    </location>
</feature>
<dbReference type="GO" id="GO:0008195">
    <property type="term" value="F:phosphatidate phosphatase activity"/>
    <property type="evidence" value="ECO:0007669"/>
    <property type="project" value="InterPro"/>
</dbReference>
<dbReference type="Gene3D" id="3.40.50.300">
    <property type="entry name" value="P-loop containing nucleotide triphosphate hydrolases"/>
    <property type="match status" value="2"/>
</dbReference>
<feature type="coiled-coil region" evidence="6">
    <location>
        <begin position="677"/>
        <end position="724"/>
    </location>
</feature>
<feature type="compositionally biased region" description="Low complexity" evidence="7">
    <location>
        <begin position="1698"/>
        <end position="1719"/>
    </location>
</feature>
<dbReference type="CDD" id="cd18787">
    <property type="entry name" value="SF2_C_DEAD"/>
    <property type="match status" value="1"/>
</dbReference>
<keyword evidence="3" id="KW-0347">Helicase</keyword>
<feature type="compositionally biased region" description="Basic residues" evidence="7">
    <location>
        <begin position="47"/>
        <end position="63"/>
    </location>
</feature>